<dbReference type="OrthoDB" id="8277605at2"/>
<evidence type="ECO:0000256" key="1">
    <source>
        <dbReference type="ARBA" id="ARBA00009387"/>
    </source>
</evidence>
<proteinExistence type="inferred from homology"/>
<organism evidence="3 4">
    <name type="scientific">Bartonella australis (strain Aust/NH1)</name>
    <dbReference type="NCBI Taxonomy" id="1094489"/>
    <lineage>
        <taxon>Bacteria</taxon>
        <taxon>Pseudomonadati</taxon>
        <taxon>Pseudomonadota</taxon>
        <taxon>Alphaproteobacteria</taxon>
        <taxon>Hyphomicrobiales</taxon>
        <taxon>Bartonellaceae</taxon>
        <taxon>Bartonella</taxon>
    </lineage>
</organism>
<dbReference type="HOGENOM" id="CLU_076837_1_1_5"/>
<dbReference type="Proteomes" id="UP000011729">
    <property type="component" value="Chromosome"/>
</dbReference>
<keyword evidence="4" id="KW-1185">Reference proteome</keyword>
<evidence type="ECO:0000313" key="4">
    <source>
        <dbReference type="Proteomes" id="UP000011729"/>
    </source>
</evidence>
<accession>M1P5E8</accession>
<dbReference type="SUPFAM" id="SSF53955">
    <property type="entry name" value="Lysozyme-like"/>
    <property type="match status" value="1"/>
</dbReference>
<dbReference type="CDD" id="cd16892">
    <property type="entry name" value="LT_VirB1-like"/>
    <property type="match status" value="1"/>
</dbReference>
<dbReference type="AlphaFoldDB" id="M1P5E8"/>
<comment type="similarity">
    <text evidence="1">Belongs to the virb1 family.</text>
</comment>
<dbReference type="eggNOG" id="COG0741">
    <property type="taxonomic scope" value="Bacteria"/>
</dbReference>
<dbReference type="PATRIC" id="fig|1094489.3.peg.1463"/>
<sequence>MVISNFMTLASTCAPAIHPDTLSAIIARESRGNIYAIGINGHHKLPRQPSTLKEAVAVAEELERNGHDFDVGLGQINVKNLGWLRMSLSDLFDPCKNLKAMQIVLTDCYQRAALRYGAGQTALQAALSCYNTGNFRHGFTNGYVQKVASYVKVKVPALAPLDAESNYQPQKSAQPRSAQKKQILEEKASAKSNEGLVDAFEHKTTGVRDAFARASGFLSER</sequence>
<feature type="domain" description="Transglycosylase SLT" evidence="2">
    <location>
        <begin position="11"/>
        <end position="147"/>
    </location>
</feature>
<name>M1P5E8_BARAA</name>
<dbReference type="InterPro" id="IPR023346">
    <property type="entry name" value="Lysozyme-like_dom_sf"/>
</dbReference>
<dbReference type="Gene3D" id="1.10.530.10">
    <property type="match status" value="1"/>
</dbReference>
<evidence type="ECO:0000313" key="3">
    <source>
        <dbReference type="EMBL" id="AGF75065.1"/>
    </source>
</evidence>
<dbReference type="EMBL" id="CP003123">
    <property type="protein sequence ID" value="AGF75065.1"/>
    <property type="molecule type" value="Genomic_DNA"/>
</dbReference>
<evidence type="ECO:0000259" key="2">
    <source>
        <dbReference type="Pfam" id="PF01464"/>
    </source>
</evidence>
<gene>
    <name evidence="3" type="primary">trwN</name>
    <name evidence="3" type="ordered locus">BAnh1_11980</name>
</gene>
<dbReference type="STRING" id="1094489.BAnh1_11980"/>
<dbReference type="Pfam" id="PF01464">
    <property type="entry name" value="SLT"/>
    <property type="match status" value="1"/>
</dbReference>
<protein>
    <submittedName>
        <fullName evidence="3">TrwN protein</fullName>
    </submittedName>
</protein>
<reference evidence="3 4" key="1">
    <citation type="journal article" date="2013" name="PLoS Genet.">
        <title>A gene transfer agent and a dynamic repertoire of secretion systems hold the keys to the explosive radiation of the emerging pathogen Bartonella.</title>
        <authorList>
            <person name="Guy L."/>
            <person name="Nystedt B."/>
            <person name="Toft C."/>
            <person name="Zaremba-Niedzwiedzka K."/>
            <person name="Berglund E.C."/>
            <person name="Granberg F."/>
            <person name="Naslund K."/>
            <person name="Eriksson A.S."/>
            <person name="Andersson S.G."/>
        </authorList>
    </citation>
    <scope>NUCLEOTIDE SEQUENCE [LARGE SCALE GENOMIC DNA]</scope>
    <source>
        <strain evidence="3 4">Aust/NH1</strain>
    </source>
</reference>
<dbReference type="KEGG" id="baus:BAnh1_11980"/>
<dbReference type="RefSeq" id="WP_015398568.1">
    <property type="nucleotide sequence ID" value="NC_020300.1"/>
</dbReference>
<dbReference type="InterPro" id="IPR008258">
    <property type="entry name" value="Transglycosylase_SLT_dom_1"/>
</dbReference>